<evidence type="ECO:0000256" key="3">
    <source>
        <dbReference type="ARBA" id="ARBA00022692"/>
    </source>
</evidence>
<comment type="caution">
    <text evidence="10">The sequence shown here is derived from an EMBL/GenBank/DDBJ whole genome shotgun (WGS) entry which is preliminary data.</text>
</comment>
<evidence type="ECO:0000256" key="4">
    <source>
        <dbReference type="ARBA" id="ARBA00022989"/>
    </source>
</evidence>
<evidence type="ECO:0000259" key="8">
    <source>
        <dbReference type="PROSITE" id="PS50883"/>
    </source>
</evidence>
<name>A0A8J7FGW5_9GAMM</name>
<dbReference type="PROSITE" id="PS50839">
    <property type="entry name" value="CHASE"/>
    <property type="match status" value="1"/>
</dbReference>
<accession>A0A8J7FGW5</accession>
<evidence type="ECO:0000256" key="1">
    <source>
        <dbReference type="ARBA" id="ARBA00001946"/>
    </source>
</evidence>
<evidence type="ECO:0000313" key="11">
    <source>
        <dbReference type="Proteomes" id="UP000640333"/>
    </source>
</evidence>
<dbReference type="Gene3D" id="3.30.450.350">
    <property type="entry name" value="CHASE domain"/>
    <property type="match status" value="1"/>
</dbReference>
<evidence type="ECO:0000259" key="9">
    <source>
        <dbReference type="PROSITE" id="PS50887"/>
    </source>
</evidence>
<organism evidence="10 11">
    <name type="scientific">Pontibacterium sinense</name>
    <dbReference type="NCBI Taxonomy" id="2781979"/>
    <lineage>
        <taxon>Bacteria</taxon>
        <taxon>Pseudomonadati</taxon>
        <taxon>Pseudomonadota</taxon>
        <taxon>Gammaproteobacteria</taxon>
        <taxon>Oceanospirillales</taxon>
        <taxon>Oceanospirillaceae</taxon>
        <taxon>Pontibacterium</taxon>
    </lineage>
</organism>
<dbReference type="Gene3D" id="3.20.20.450">
    <property type="entry name" value="EAL domain"/>
    <property type="match status" value="1"/>
</dbReference>
<dbReference type="GO" id="GO:0007165">
    <property type="term" value="P:signal transduction"/>
    <property type="evidence" value="ECO:0007669"/>
    <property type="project" value="UniProtKB-ARBA"/>
</dbReference>
<dbReference type="GO" id="GO:0003824">
    <property type="term" value="F:catalytic activity"/>
    <property type="evidence" value="ECO:0007669"/>
    <property type="project" value="UniProtKB-ARBA"/>
</dbReference>
<dbReference type="RefSeq" id="WP_193954805.1">
    <property type="nucleotide sequence ID" value="NZ_JADEYS010000022.1"/>
</dbReference>
<dbReference type="InterPro" id="IPR035965">
    <property type="entry name" value="PAS-like_dom_sf"/>
</dbReference>
<dbReference type="PANTHER" id="PTHR44757:SF2">
    <property type="entry name" value="BIOFILM ARCHITECTURE MAINTENANCE PROTEIN MBAA"/>
    <property type="match status" value="1"/>
</dbReference>
<proteinExistence type="predicted"/>
<dbReference type="FunFam" id="3.30.70.270:FF:000001">
    <property type="entry name" value="Diguanylate cyclase domain protein"/>
    <property type="match status" value="1"/>
</dbReference>
<dbReference type="InterPro" id="IPR013655">
    <property type="entry name" value="PAS_fold_3"/>
</dbReference>
<comment type="subcellular location">
    <subcellularLocation>
        <location evidence="2">Membrane</location>
    </subcellularLocation>
</comment>
<dbReference type="CDD" id="cd01948">
    <property type="entry name" value="EAL"/>
    <property type="match status" value="1"/>
</dbReference>
<sequence>MPIPKYLRQLSILTLFLTVAVWTAHFVYSNQEAEHSREFEKQTDALANRIESQMQRLFIAIDGVRGFASTHPALSAAQFRDYLNSADFFTQFPAVRAIAYAPRISADDLPMLQRRLINDAEREHQGYPAFQLNPEGKRAQYFPAVLVEPREGNDNVYGFDLWAHKLRRAAAEQARDSGQPILSAPLTLSQDKASGLKGVLLLNPVYTAGIPTLNTRERRDAHIGFIPVGLTIAYALQHIFDADTQSQLYFCLHDSGKETGAATSNLTKMDLLYSSFPNGRTPISGVNTSNRASVNFDIAGRNWQLIAERREPLHWTDRYIAPILILLLGLTLAIGAIRLLEDLLLRWQSTHEKLRFAESEVNAFFDMSVDMFCVIGFDGFFKQINPAWSETLKFEQDYLLTTPLRELIHPDDLQRSNAEMVHLRRGEQVTDFRNRYRTHKGDYRWLSWRGTASPDDQLIFAVARDVTSKMENEERIQKLAYFDSLTDLANRSHFLEQLNREISQAARRQSPLAIFYIDLDGFKDVNDSLGHDAGDQLLQEVAARLKQQLRSSDFAARLGGDEFCILINDLSDNYSATSTAQRVLNEISKPVILGTRTLTPRASIGIAYFPDDGSDSNSLMKAADSAMYSAKNAGKHRYACYQPHMTAEAMERLQLEQDLRQAITNNELELHYQPQICLNSGTLKGVEALVRWRHPEKGLIMPQQFIETAERLRIIDALGEWVLKTALAQTVRWHETSKERFTIAVNISPLHFEDEQLLTTVNQALEASGLPPEYLELEITETRILQTKAGQANATALRQMGVHVAVDDFGTGYSSLTLLQDLDIDTIKIDRSFIAPLADKPEAAILLGTIVGAAHAFGAKVIAEGVETLDQARILHGVGCDLVQGYYFCRPVPALELPATDQSLYPDTSTAKPVA</sequence>
<dbReference type="InterPro" id="IPR001633">
    <property type="entry name" value="EAL_dom"/>
</dbReference>
<dbReference type="InterPro" id="IPR000160">
    <property type="entry name" value="GGDEF_dom"/>
</dbReference>
<dbReference type="SUPFAM" id="SSF55073">
    <property type="entry name" value="Nucleotide cyclase"/>
    <property type="match status" value="1"/>
</dbReference>
<dbReference type="Gene3D" id="3.30.450.20">
    <property type="entry name" value="PAS domain"/>
    <property type="match status" value="1"/>
</dbReference>
<dbReference type="GO" id="GO:0016020">
    <property type="term" value="C:membrane"/>
    <property type="evidence" value="ECO:0007669"/>
    <property type="project" value="UniProtKB-SubCell"/>
</dbReference>
<dbReference type="Proteomes" id="UP000640333">
    <property type="component" value="Unassembled WGS sequence"/>
</dbReference>
<protein>
    <submittedName>
        <fullName evidence="10">EAL domain-containing protein</fullName>
    </submittedName>
</protein>
<dbReference type="PROSITE" id="PS50883">
    <property type="entry name" value="EAL"/>
    <property type="match status" value="1"/>
</dbReference>
<feature type="domain" description="GGDEF" evidence="9">
    <location>
        <begin position="510"/>
        <end position="643"/>
    </location>
</feature>
<dbReference type="EMBL" id="JADEYS010000022">
    <property type="protein sequence ID" value="MBE9399111.1"/>
    <property type="molecule type" value="Genomic_DNA"/>
</dbReference>
<evidence type="ECO:0000256" key="2">
    <source>
        <dbReference type="ARBA" id="ARBA00004370"/>
    </source>
</evidence>
<dbReference type="InterPro" id="IPR035919">
    <property type="entry name" value="EAL_sf"/>
</dbReference>
<dbReference type="Pfam" id="PF08447">
    <property type="entry name" value="PAS_3"/>
    <property type="match status" value="1"/>
</dbReference>
<keyword evidence="4 6" id="KW-1133">Transmembrane helix</keyword>
<keyword evidence="5 6" id="KW-0472">Membrane</keyword>
<evidence type="ECO:0000259" key="7">
    <source>
        <dbReference type="PROSITE" id="PS50839"/>
    </source>
</evidence>
<gene>
    <name evidence="10" type="ORF">IOQ59_17765</name>
</gene>
<dbReference type="NCBIfam" id="TIGR00229">
    <property type="entry name" value="sensory_box"/>
    <property type="match status" value="1"/>
</dbReference>
<dbReference type="InterPro" id="IPR029787">
    <property type="entry name" value="Nucleotide_cyclase"/>
</dbReference>
<dbReference type="PROSITE" id="PS50887">
    <property type="entry name" value="GGDEF"/>
    <property type="match status" value="1"/>
</dbReference>
<dbReference type="InterPro" id="IPR006189">
    <property type="entry name" value="CHASE_dom"/>
</dbReference>
<evidence type="ECO:0000256" key="5">
    <source>
        <dbReference type="ARBA" id="ARBA00023136"/>
    </source>
</evidence>
<reference evidence="10" key="1">
    <citation type="submission" date="2020-10" db="EMBL/GenBank/DDBJ databases">
        <title>Bacterium isolated from coastal waters sediment.</title>
        <authorList>
            <person name="Chen R.-J."/>
            <person name="Lu D.-C."/>
            <person name="Zhu K.-L."/>
            <person name="Du Z.-J."/>
        </authorList>
    </citation>
    <scope>NUCLEOTIDE SEQUENCE</scope>
    <source>
        <strain evidence="10">N1Y112</strain>
    </source>
</reference>
<dbReference type="SUPFAM" id="SSF55785">
    <property type="entry name" value="PYP-like sensor domain (PAS domain)"/>
    <property type="match status" value="1"/>
</dbReference>
<feature type="domain" description="CHASE" evidence="7">
    <location>
        <begin position="70"/>
        <end position="226"/>
    </location>
</feature>
<dbReference type="CDD" id="cd01949">
    <property type="entry name" value="GGDEF"/>
    <property type="match status" value="1"/>
</dbReference>
<keyword evidence="11" id="KW-1185">Reference proteome</keyword>
<evidence type="ECO:0000256" key="6">
    <source>
        <dbReference type="SAM" id="Phobius"/>
    </source>
</evidence>
<dbReference type="InterPro" id="IPR042240">
    <property type="entry name" value="CHASE_sf"/>
</dbReference>
<dbReference type="InterPro" id="IPR052155">
    <property type="entry name" value="Biofilm_reg_signaling"/>
</dbReference>
<dbReference type="CDD" id="cd00130">
    <property type="entry name" value="PAS"/>
    <property type="match status" value="1"/>
</dbReference>
<feature type="domain" description="EAL" evidence="8">
    <location>
        <begin position="652"/>
        <end position="905"/>
    </location>
</feature>
<dbReference type="SMART" id="SM00091">
    <property type="entry name" value="PAS"/>
    <property type="match status" value="1"/>
</dbReference>
<dbReference type="InterPro" id="IPR043128">
    <property type="entry name" value="Rev_trsase/Diguanyl_cyclase"/>
</dbReference>
<dbReference type="Gene3D" id="3.30.70.270">
    <property type="match status" value="1"/>
</dbReference>
<dbReference type="InterPro" id="IPR000014">
    <property type="entry name" value="PAS"/>
</dbReference>
<keyword evidence="3 6" id="KW-0812">Transmembrane</keyword>
<evidence type="ECO:0000313" key="10">
    <source>
        <dbReference type="EMBL" id="MBE9399111.1"/>
    </source>
</evidence>
<dbReference type="SMART" id="SM00267">
    <property type="entry name" value="GGDEF"/>
    <property type="match status" value="1"/>
</dbReference>
<dbReference type="AlphaFoldDB" id="A0A8J7FGW5"/>
<dbReference type="Pfam" id="PF00563">
    <property type="entry name" value="EAL"/>
    <property type="match status" value="1"/>
</dbReference>
<dbReference type="PANTHER" id="PTHR44757">
    <property type="entry name" value="DIGUANYLATE CYCLASE DGCP"/>
    <property type="match status" value="1"/>
</dbReference>
<comment type="cofactor">
    <cofactor evidence="1">
        <name>Mg(2+)</name>
        <dbReference type="ChEBI" id="CHEBI:18420"/>
    </cofactor>
</comment>
<dbReference type="Pfam" id="PF00990">
    <property type="entry name" value="GGDEF"/>
    <property type="match status" value="1"/>
</dbReference>
<dbReference type="SMART" id="SM00052">
    <property type="entry name" value="EAL"/>
    <property type="match status" value="1"/>
</dbReference>
<dbReference type="Pfam" id="PF03924">
    <property type="entry name" value="CHASE"/>
    <property type="match status" value="1"/>
</dbReference>
<dbReference type="SMART" id="SM01079">
    <property type="entry name" value="CHASE"/>
    <property type="match status" value="1"/>
</dbReference>
<dbReference type="NCBIfam" id="TIGR00254">
    <property type="entry name" value="GGDEF"/>
    <property type="match status" value="1"/>
</dbReference>
<feature type="transmembrane region" description="Helical" evidence="6">
    <location>
        <begin position="319"/>
        <end position="340"/>
    </location>
</feature>
<dbReference type="SUPFAM" id="SSF141868">
    <property type="entry name" value="EAL domain-like"/>
    <property type="match status" value="1"/>
</dbReference>